<accession>A0A5C6M4C7</accession>
<sequence length="163" mass="17336">MTEVATLTLQDNSGLSNGTINLNASIAIDWIEVFPQNYAVNILGSSNTVGVRSYYKYGNTQHPIFHNTGGVRFGDDATDYIWFRERLTSVASTTTVTGVIEANFTIAFGNVIVSNTASLISTGGGDVNITGNISGPGATLRFGENTDGFMNYHITGNITLGTL</sequence>
<name>A0A5C6M4C7_9PLAN</name>
<proteinExistence type="predicted"/>
<evidence type="ECO:0000313" key="2">
    <source>
        <dbReference type="Proteomes" id="UP000321083"/>
    </source>
</evidence>
<feature type="non-terminal residue" evidence="1">
    <location>
        <position position="163"/>
    </location>
</feature>
<protein>
    <submittedName>
        <fullName evidence="1">Uncharacterized protein</fullName>
    </submittedName>
</protein>
<organism evidence="1 2">
    <name type="scientific">Planctomyces bekefii</name>
    <dbReference type="NCBI Taxonomy" id="1653850"/>
    <lineage>
        <taxon>Bacteria</taxon>
        <taxon>Pseudomonadati</taxon>
        <taxon>Planctomycetota</taxon>
        <taxon>Planctomycetia</taxon>
        <taxon>Planctomycetales</taxon>
        <taxon>Planctomycetaceae</taxon>
        <taxon>Planctomyces</taxon>
    </lineage>
</organism>
<comment type="caution">
    <text evidence="1">The sequence shown here is derived from an EMBL/GenBank/DDBJ whole genome shotgun (WGS) entry which is preliminary data.</text>
</comment>
<keyword evidence="2" id="KW-1185">Reference proteome</keyword>
<dbReference type="EMBL" id="SRHE01000435">
    <property type="protein sequence ID" value="TWW08969.1"/>
    <property type="molecule type" value="Genomic_DNA"/>
</dbReference>
<gene>
    <name evidence="1" type="ORF">E3A20_19030</name>
</gene>
<reference evidence="1 2" key="2">
    <citation type="submission" date="2019-08" db="EMBL/GenBank/DDBJ databases">
        <authorList>
            <person name="Henke P."/>
        </authorList>
    </citation>
    <scope>NUCLEOTIDE SEQUENCE [LARGE SCALE GENOMIC DNA]</scope>
    <source>
        <strain evidence="1">Phe10_nw2017</strain>
    </source>
</reference>
<evidence type="ECO:0000313" key="1">
    <source>
        <dbReference type="EMBL" id="TWW08969.1"/>
    </source>
</evidence>
<dbReference type="Proteomes" id="UP000321083">
    <property type="component" value="Unassembled WGS sequence"/>
</dbReference>
<dbReference type="AlphaFoldDB" id="A0A5C6M4C7"/>
<reference evidence="1 2" key="1">
    <citation type="submission" date="2019-08" db="EMBL/GenBank/DDBJ databases">
        <title>100 year-old enigma solved: identification of Planctomyces bekefii, the type genus and species of the phylum Planctomycetes.</title>
        <authorList>
            <person name="Svetlana D.N."/>
            <person name="Overmann J."/>
        </authorList>
    </citation>
    <scope>NUCLEOTIDE SEQUENCE [LARGE SCALE GENOMIC DNA]</scope>
    <source>
        <strain evidence="1">Phe10_nw2017</strain>
    </source>
</reference>